<dbReference type="AlphaFoldDB" id="A0A6V8NJQ2"/>
<gene>
    <name evidence="1" type="ORF">HKBW3S03_02055</name>
</gene>
<comment type="caution">
    <text evidence="1">The sequence shown here is derived from an EMBL/GenBank/DDBJ whole genome shotgun (WGS) entry which is preliminary data.</text>
</comment>
<dbReference type="Proteomes" id="UP000574717">
    <property type="component" value="Unassembled WGS sequence"/>
</dbReference>
<evidence type="ECO:0000313" key="2">
    <source>
        <dbReference type="Proteomes" id="UP000574717"/>
    </source>
</evidence>
<protein>
    <submittedName>
        <fullName evidence="1">Uncharacterized protein</fullName>
    </submittedName>
</protein>
<feature type="non-terminal residue" evidence="1">
    <location>
        <position position="1"/>
    </location>
</feature>
<accession>A0A6V8NJQ2</accession>
<evidence type="ECO:0000313" key="1">
    <source>
        <dbReference type="EMBL" id="GFP20552.1"/>
    </source>
</evidence>
<name>A0A6V8NJQ2_9ACTN</name>
<reference evidence="1 2" key="1">
    <citation type="journal article" date="2020" name="Front. Microbiol.">
        <title>Single-cell genomics of novel Actinobacteria with the Wood-Ljungdahl pathway discovered in a serpentinizing system.</title>
        <authorList>
            <person name="Merino N."/>
            <person name="Kawai M."/>
            <person name="Boyd E.S."/>
            <person name="Colman D.R."/>
            <person name="McGlynn S.E."/>
            <person name="Nealson K.H."/>
            <person name="Kurokawa K."/>
            <person name="Hongoh Y."/>
        </authorList>
    </citation>
    <scope>NUCLEOTIDE SEQUENCE [LARGE SCALE GENOMIC DNA]</scope>
    <source>
        <strain evidence="1 2">S03</strain>
    </source>
</reference>
<dbReference type="EMBL" id="BLRU01000508">
    <property type="protein sequence ID" value="GFP20552.1"/>
    <property type="molecule type" value="Genomic_DNA"/>
</dbReference>
<organism evidence="1 2">
    <name type="scientific">Candidatus Hakubella thermalkaliphila</name>
    <dbReference type="NCBI Taxonomy" id="2754717"/>
    <lineage>
        <taxon>Bacteria</taxon>
        <taxon>Bacillati</taxon>
        <taxon>Actinomycetota</taxon>
        <taxon>Actinomycetota incertae sedis</taxon>
        <taxon>Candidatus Hakubellales</taxon>
        <taxon>Candidatus Hakubellaceae</taxon>
        <taxon>Candidatus Hakubella</taxon>
    </lineage>
</organism>
<proteinExistence type="predicted"/>
<sequence>VGENMNPLKCDDLDYIHFLIVSQKVFTCTEAARCQPEGKAPAHDAFTRLLQRQSPDTEALWQEAKELVDRKQGLLVVDDTTLDKLYARKMELVTYHWSGKHRQVVRGINLQTLLWTDGKALIPCDFRVYAKT</sequence>